<dbReference type="Proteomes" id="UP000245768">
    <property type="component" value="Unassembled WGS sequence"/>
</dbReference>
<dbReference type="AlphaFoldDB" id="A0A316YJM9"/>
<evidence type="ECO:0000256" key="1">
    <source>
        <dbReference type="SAM" id="Phobius"/>
    </source>
</evidence>
<sequence>MDLILSQPALSTRLAAVVASGTFFGLTVSTSTCIIPVLLDKQLGLAAKDRLGCWIRQFDFCARRWTPISSSSMVMSLASLYLTPRGATNANRSLLWLNFASFFGQFLLTFAFIFPVKDRLKAQQKKGEPYNDVEIRQNITAWERLHKLRILGSAVAFGASLVELVGFVRQ</sequence>
<feature type="transmembrane region" description="Helical" evidence="1">
    <location>
        <begin position="94"/>
        <end position="116"/>
    </location>
</feature>
<feature type="transmembrane region" description="Helical" evidence="1">
    <location>
        <begin position="14"/>
        <end position="39"/>
    </location>
</feature>
<evidence type="ECO:0000313" key="2">
    <source>
        <dbReference type="EMBL" id="PWN89750.1"/>
    </source>
</evidence>
<dbReference type="RefSeq" id="XP_025376948.1">
    <property type="nucleotide sequence ID" value="XM_025521443.1"/>
</dbReference>
<name>A0A316YJM9_9BASI</name>
<gene>
    <name evidence="2" type="ORF">FA10DRAFT_266313</name>
</gene>
<keyword evidence="3" id="KW-1185">Reference proteome</keyword>
<dbReference type="InterPro" id="IPR013901">
    <property type="entry name" value="Anthrone_oxy"/>
</dbReference>
<reference evidence="2 3" key="1">
    <citation type="journal article" date="2018" name="Mol. Biol. Evol.">
        <title>Broad Genomic Sampling Reveals a Smut Pathogenic Ancestry of the Fungal Clade Ustilaginomycotina.</title>
        <authorList>
            <person name="Kijpornyongpan T."/>
            <person name="Mondo S.J."/>
            <person name="Barry K."/>
            <person name="Sandor L."/>
            <person name="Lee J."/>
            <person name="Lipzen A."/>
            <person name="Pangilinan J."/>
            <person name="LaButti K."/>
            <person name="Hainaut M."/>
            <person name="Henrissat B."/>
            <person name="Grigoriev I.V."/>
            <person name="Spatafora J.W."/>
            <person name="Aime M.C."/>
        </authorList>
    </citation>
    <scope>NUCLEOTIDE SEQUENCE [LARGE SCALE GENOMIC DNA]</scope>
    <source>
        <strain evidence="2 3">MCA 4198</strain>
    </source>
</reference>
<dbReference type="InParanoid" id="A0A316YJM9"/>
<keyword evidence="1" id="KW-0472">Membrane</keyword>
<dbReference type="GeneID" id="37043359"/>
<protein>
    <recommendedName>
        <fullName evidence="4">DUF1772-domain-containing protein</fullName>
    </recommendedName>
</protein>
<keyword evidence="1" id="KW-1133">Transmembrane helix</keyword>
<evidence type="ECO:0000313" key="3">
    <source>
        <dbReference type="Proteomes" id="UP000245768"/>
    </source>
</evidence>
<proteinExistence type="predicted"/>
<dbReference type="Pfam" id="PF08592">
    <property type="entry name" value="Anthrone_oxy"/>
    <property type="match status" value="1"/>
</dbReference>
<dbReference type="EMBL" id="KZ819636">
    <property type="protein sequence ID" value="PWN89750.1"/>
    <property type="molecule type" value="Genomic_DNA"/>
</dbReference>
<keyword evidence="1" id="KW-0812">Transmembrane</keyword>
<evidence type="ECO:0008006" key="4">
    <source>
        <dbReference type="Google" id="ProtNLM"/>
    </source>
</evidence>
<dbReference type="OrthoDB" id="5954308at2759"/>
<organism evidence="2 3">
    <name type="scientific">Acaromyces ingoldii</name>
    <dbReference type="NCBI Taxonomy" id="215250"/>
    <lineage>
        <taxon>Eukaryota</taxon>
        <taxon>Fungi</taxon>
        <taxon>Dikarya</taxon>
        <taxon>Basidiomycota</taxon>
        <taxon>Ustilaginomycotina</taxon>
        <taxon>Exobasidiomycetes</taxon>
        <taxon>Exobasidiales</taxon>
        <taxon>Cryptobasidiaceae</taxon>
        <taxon>Acaromyces</taxon>
    </lineage>
</organism>
<accession>A0A316YJM9</accession>